<reference evidence="6" key="1">
    <citation type="journal article" date="2021" name="PeerJ">
        <title>Extensive microbial diversity within the chicken gut microbiome revealed by metagenomics and culture.</title>
        <authorList>
            <person name="Gilroy R."/>
            <person name="Ravi A."/>
            <person name="Getino M."/>
            <person name="Pursley I."/>
            <person name="Horton D.L."/>
            <person name="Alikhan N.F."/>
            <person name="Baker D."/>
            <person name="Gharbi K."/>
            <person name="Hall N."/>
            <person name="Watson M."/>
            <person name="Adriaenssens E.M."/>
            <person name="Foster-Nyarko E."/>
            <person name="Jarju S."/>
            <person name="Secka A."/>
            <person name="Antonio M."/>
            <person name="Oren A."/>
            <person name="Chaudhuri R.R."/>
            <person name="La Ragione R."/>
            <person name="Hildebrand F."/>
            <person name="Pallen M.J."/>
        </authorList>
    </citation>
    <scope>NUCLEOTIDE SEQUENCE</scope>
    <source>
        <strain evidence="6">ChiSxjej6B18-287</strain>
    </source>
</reference>
<dbReference type="CDD" id="cd05466">
    <property type="entry name" value="PBP2_LTTR_substrate"/>
    <property type="match status" value="1"/>
</dbReference>
<dbReference type="Pfam" id="PF03466">
    <property type="entry name" value="LysR_substrate"/>
    <property type="match status" value="1"/>
</dbReference>
<dbReference type="SUPFAM" id="SSF53850">
    <property type="entry name" value="Periplasmic binding protein-like II"/>
    <property type="match status" value="1"/>
</dbReference>
<name>A0A9D2N5I7_9FIRM</name>
<gene>
    <name evidence="6" type="ORF">H9935_11125</name>
</gene>
<dbReference type="Gene3D" id="3.40.190.10">
    <property type="entry name" value="Periplasmic binding protein-like II"/>
    <property type="match status" value="2"/>
</dbReference>
<feature type="domain" description="LysR substrate-binding" evidence="5">
    <location>
        <begin position="16"/>
        <end position="171"/>
    </location>
</feature>
<comment type="similarity">
    <text evidence="1">Belongs to the LysR transcriptional regulatory family.</text>
</comment>
<protein>
    <submittedName>
        <fullName evidence="6">LysR family transcriptional regulator substrate-binding protein</fullName>
    </submittedName>
</protein>
<evidence type="ECO:0000259" key="5">
    <source>
        <dbReference type="Pfam" id="PF03466"/>
    </source>
</evidence>
<dbReference type="InterPro" id="IPR005119">
    <property type="entry name" value="LysR_subst-bd"/>
</dbReference>
<evidence type="ECO:0000256" key="3">
    <source>
        <dbReference type="ARBA" id="ARBA00023125"/>
    </source>
</evidence>
<dbReference type="PANTHER" id="PTHR30346:SF28">
    <property type="entry name" value="HTH-TYPE TRANSCRIPTIONAL REGULATOR CYNR"/>
    <property type="match status" value="1"/>
</dbReference>
<reference evidence="6" key="2">
    <citation type="submission" date="2021-04" db="EMBL/GenBank/DDBJ databases">
        <authorList>
            <person name="Gilroy R."/>
        </authorList>
    </citation>
    <scope>NUCLEOTIDE SEQUENCE</scope>
    <source>
        <strain evidence="6">ChiSxjej6B18-287</strain>
    </source>
</reference>
<keyword evidence="4" id="KW-0804">Transcription</keyword>
<dbReference type="GO" id="GO:0003700">
    <property type="term" value="F:DNA-binding transcription factor activity"/>
    <property type="evidence" value="ECO:0007669"/>
    <property type="project" value="TreeGrafter"/>
</dbReference>
<keyword evidence="3" id="KW-0238">DNA-binding</keyword>
<accession>A0A9D2N5I7</accession>
<dbReference type="Proteomes" id="UP000823893">
    <property type="component" value="Unassembled WGS sequence"/>
</dbReference>
<organism evidence="6 7">
    <name type="scientific">Candidatus Blautia merdigallinarum</name>
    <dbReference type="NCBI Taxonomy" id="2838495"/>
    <lineage>
        <taxon>Bacteria</taxon>
        <taxon>Bacillati</taxon>
        <taxon>Bacillota</taxon>
        <taxon>Clostridia</taxon>
        <taxon>Lachnospirales</taxon>
        <taxon>Lachnospiraceae</taxon>
        <taxon>Blautia</taxon>
    </lineage>
</organism>
<dbReference type="AlphaFoldDB" id="A0A9D2N5I7"/>
<evidence type="ECO:0000256" key="4">
    <source>
        <dbReference type="ARBA" id="ARBA00023163"/>
    </source>
</evidence>
<evidence type="ECO:0000313" key="7">
    <source>
        <dbReference type="Proteomes" id="UP000823893"/>
    </source>
</evidence>
<dbReference type="GO" id="GO:0032993">
    <property type="term" value="C:protein-DNA complex"/>
    <property type="evidence" value="ECO:0007669"/>
    <property type="project" value="TreeGrafter"/>
</dbReference>
<comment type="caution">
    <text evidence="6">The sequence shown here is derived from an EMBL/GenBank/DDBJ whole genome shotgun (WGS) entry which is preliminary data.</text>
</comment>
<evidence type="ECO:0000256" key="2">
    <source>
        <dbReference type="ARBA" id="ARBA00023015"/>
    </source>
</evidence>
<evidence type="ECO:0000256" key="1">
    <source>
        <dbReference type="ARBA" id="ARBA00009437"/>
    </source>
</evidence>
<dbReference type="PANTHER" id="PTHR30346">
    <property type="entry name" value="TRANSCRIPTIONAL DUAL REGULATOR HCAR-RELATED"/>
    <property type="match status" value="1"/>
</dbReference>
<dbReference type="EMBL" id="DWWV01000148">
    <property type="protein sequence ID" value="HJC11335.1"/>
    <property type="molecule type" value="Genomic_DNA"/>
</dbReference>
<keyword evidence="2" id="KW-0805">Transcription regulation</keyword>
<dbReference type="GO" id="GO:0003677">
    <property type="term" value="F:DNA binding"/>
    <property type="evidence" value="ECO:0007669"/>
    <property type="project" value="UniProtKB-KW"/>
</dbReference>
<evidence type="ECO:0000313" key="6">
    <source>
        <dbReference type="EMBL" id="HJC11335.1"/>
    </source>
</evidence>
<proteinExistence type="inferred from homology"/>
<sequence>MQKEKKFTNFHTECLPFQDLNKQLLKGEIDIVITCGFELPSYQHGDLACFSLSAGTYYAYMRPENPLSSRSSVSIQDLRPYSFLMVSPKDTPMYEQLVVQMCARAGFSPLVSKYVSSPNAFICNFDTGMEIFVADTYMRDSENHQLVRVPIQNMDSTMGFIYRKSNENPLVPYVCRQIMEAWESAK</sequence>